<gene>
    <name evidence="2" type="ORF">VE01_00091</name>
</gene>
<dbReference type="EMBL" id="KV460206">
    <property type="protein sequence ID" value="OBU01562.1"/>
    <property type="molecule type" value="Genomic_DNA"/>
</dbReference>
<evidence type="ECO:0000313" key="2">
    <source>
        <dbReference type="EMBL" id="OBU01562.1"/>
    </source>
</evidence>
<name>A0A2P2SXH8_9PEZI</name>
<keyword evidence="3" id="KW-1185">Reference proteome</keyword>
<feature type="compositionally biased region" description="Polar residues" evidence="1">
    <location>
        <begin position="1"/>
        <end position="23"/>
    </location>
</feature>
<proteinExistence type="predicted"/>
<evidence type="ECO:0000313" key="3">
    <source>
        <dbReference type="Proteomes" id="UP000091956"/>
    </source>
</evidence>
<dbReference type="RefSeq" id="XP_018135294.1">
    <property type="nucleotide sequence ID" value="XM_018269624.1"/>
</dbReference>
<dbReference type="AlphaFoldDB" id="A0A2P2SXH8"/>
<protein>
    <submittedName>
        <fullName evidence="2">Uncharacterized protein</fullName>
    </submittedName>
</protein>
<evidence type="ECO:0000256" key="1">
    <source>
        <dbReference type="SAM" id="MobiDB-lite"/>
    </source>
</evidence>
<accession>A0A2P2SXH8</accession>
<reference evidence="3" key="2">
    <citation type="journal article" date="2018" name="Nat. Commun.">
        <title>Extreme sensitivity to ultraviolet light in the fungal pathogen causing white-nose syndrome of bats.</title>
        <authorList>
            <person name="Palmer J.M."/>
            <person name="Drees K.P."/>
            <person name="Foster J.T."/>
            <person name="Lindner D.L."/>
        </authorList>
    </citation>
    <scope>NUCLEOTIDE SEQUENCE [LARGE SCALE GENOMIC DNA]</scope>
    <source>
        <strain evidence="3">UAMH 10579</strain>
    </source>
</reference>
<feature type="region of interest" description="Disordered" evidence="1">
    <location>
        <begin position="1"/>
        <end position="32"/>
    </location>
</feature>
<feature type="region of interest" description="Disordered" evidence="1">
    <location>
        <begin position="65"/>
        <end position="102"/>
    </location>
</feature>
<dbReference type="Proteomes" id="UP000091956">
    <property type="component" value="Unassembled WGS sequence"/>
</dbReference>
<organism evidence="2 3">
    <name type="scientific">Pseudogymnoascus verrucosus</name>
    <dbReference type="NCBI Taxonomy" id="342668"/>
    <lineage>
        <taxon>Eukaryota</taxon>
        <taxon>Fungi</taxon>
        <taxon>Dikarya</taxon>
        <taxon>Ascomycota</taxon>
        <taxon>Pezizomycotina</taxon>
        <taxon>Leotiomycetes</taxon>
        <taxon>Thelebolales</taxon>
        <taxon>Thelebolaceae</taxon>
        <taxon>Pseudogymnoascus</taxon>
    </lineage>
</organism>
<dbReference type="GeneID" id="28833477"/>
<reference evidence="2 3" key="1">
    <citation type="submission" date="2016-03" db="EMBL/GenBank/DDBJ databases">
        <title>Comparative genomics of Pseudogymnoascus destructans, the fungus causing white-nose syndrome of bats.</title>
        <authorList>
            <person name="Palmer J.M."/>
            <person name="Drees K.P."/>
            <person name="Foster J.T."/>
            <person name="Lindner D.L."/>
        </authorList>
    </citation>
    <scope>NUCLEOTIDE SEQUENCE [LARGE SCALE GENOMIC DNA]</scope>
    <source>
        <strain evidence="2 3">UAMH 10579</strain>
    </source>
</reference>
<sequence length="102" mass="11237">MAPTSGWANSNLLSSHHSQQPTFTHIAEPAHPGPRLRVEIIDMCQKITTTYQCGCTAVTWVKTSGCSGDGEKCDRKKSVSFKNDDTCDKHGENGERSKTKLR</sequence>
<feature type="compositionally biased region" description="Basic and acidic residues" evidence="1">
    <location>
        <begin position="69"/>
        <end position="102"/>
    </location>
</feature>